<accession>A0ABW0DRR6</accession>
<evidence type="ECO:0000256" key="1">
    <source>
        <dbReference type="SAM" id="SignalP"/>
    </source>
</evidence>
<gene>
    <name evidence="3" type="ORF">ACFPWV_07715</name>
</gene>
<evidence type="ECO:0000259" key="2">
    <source>
        <dbReference type="SMART" id="SM00458"/>
    </source>
</evidence>
<dbReference type="SUPFAM" id="SSF52317">
    <property type="entry name" value="Class I glutamine amidotransferase-like"/>
    <property type="match status" value="1"/>
</dbReference>
<dbReference type="Pfam" id="PF06283">
    <property type="entry name" value="ThuA"/>
    <property type="match status" value="1"/>
</dbReference>
<dbReference type="Pfam" id="PF00652">
    <property type="entry name" value="Ricin_B_lectin"/>
    <property type="match status" value="1"/>
</dbReference>
<sequence length="585" mass="61842">MRTLFGTAIGLCAGAVLCLAPQAAALPGTAPAALDTADRTATAAADPAYEILVFSRTAGFRHSSIDEGVTALRDLGAANNFTVTATEDPGAFTTANLAQYRTVVFLSTTGDVLGPAQQTAFEQYLGAGGGYVGIHAAADTEYDWPFYEGLAGALFQSHPAIQPATVRVEDRAHDATAHLAGTWQRTDEWYNYRTNPRTTAHVLASLDESSYSGGSMAGDHPIAWCKEYAGGRAFYTGGGHTEESYADPAFRRHLLGGIRWAAGTTQADCRPETGYTPLFDGTGTAGWKQAGPGGFTLADGTLTSHGGLGLLWYDAEEFTGDYSLKLDWKLNGDDNSGVFVGFPASDDPWSAVDNGYEIQIDATDAADRTTGAVYGFRSADVAARDAALNPPGEWNTYEIRVTGERLEVFLNGRKINDFTNTDPARSLQQGHIGLQNHGDGDDAAFRNIRIKQTGSPTDPRTGEVKGVNGKCLDVDNAGTADGTEVQIWTCNASAAQRWSVAGDGSLRALGKCLDVSGGGSADGTRIQLWTCNGTGAQKWAAQSDGTVRNPQSGKCLDASGGTWNDGTPVHLWTCHTGPNQKWTLP</sequence>
<dbReference type="InterPro" id="IPR000772">
    <property type="entry name" value="Ricin_B_lectin"/>
</dbReference>
<keyword evidence="1" id="KW-0732">Signal</keyword>
<dbReference type="InterPro" id="IPR035992">
    <property type="entry name" value="Ricin_B-like_lectins"/>
</dbReference>
<dbReference type="NCBIfam" id="NF035930">
    <property type="entry name" value="lectin_2"/>
    <property type="match status" value="1"/>
</dbReference>
<dbReference type="InterPro" id="IPR010496">
    <property type="entry name" value="AL/BT2_dom"/>
</dbReference>
<dbReference type="Gene3D" id="2.60.120.560">
    <property type="entry name" value="Exo-inulinase, domain 1"/>
    <property type="match status" value="1"/>
</dbReference>
<dbReference type="Pfam" id="PF06439">
    <property type="entry name" value="3keto-disac_hyd"/>
    <property type="match status" value="1"/>
</dbReference>
<dbReference type="PANTHER" id="PTHR40469:SF2">
    <property type="entry name" value="GALACTOSE-BINDING DOMAIN-LIKE SUPERFAMILY PROTEIN"/>
    <property type="match status" value="1"/>
</dbReference>
<evidence type="ECO:0000313" key="4">
    <source>
        <dbReference type="Proteomes" id="UP001596035"/>
    </source>
</evidence>
<evidence type="ECO:0000313" key="3">
    <source>
        <dbReference type="EMBL" id="MFC5239778.1"/>
    </source>
</evidence>
<dbReference type="InterPro" id="IPR029062">
    <property type="entry name" value="Class_I_gatase-like"/>
</dbReference>
<proteinExistence type="predicted"/>
<dbReference type="Proteomes" id="UP001596035">
    <property type="component" value="Unassembled WGS sequence"/>
</dbReference>
<dbReference type="SUPFAM" id="SSF50370">
    <property type="entry name" value="Ricin B-like lectins"/>
    <property type="match status" value="1"/>
</dbReference>
<dbReference type="PANTHER" id="PTHR40469">
    <property type="entry name" value="SECRETED GLYCOSYL HYDROLASE"/>
    <property type="match status" value="1"/>
</dbReference>
<protein>
    <submittedName>
        <fullName evidence="3">Lectin</fullName>
    </submittedName>
</protein>
<dbReference type="Gene3D" id="2.80.10.50">
    <property type="match status" value="1"/>
</dbReference>
<dbReference type="CDD" id="cd23451">
    <property type="entry name" value="beta-trefoil_Ricin_laminarinase"/>
    <property type="match status" value="1"/>
</dbReference>
<dbReference type="EMBL" id="JBHSKN010000007">
    <property type="protein sequence ID" value="MFC5239778.1"/>
    <property type="molecule type" value="Genomic_DNA"/>
</dbReference>
<feature type="signal peptide" evidence="1">
    <location>
        <begin position="1"/>
        <end position="25"/>
    </location>
</feature>
<dbReference type="PROSITE" id="PS50231">
    <property type="entry name" value="RICIN_B_LECTIN"/>
    <property type="match status" value="1"/>
</dbReference>
<reference evidence="4" key="1">
    <citation type="journal article" date="2019" name="Int. J. Syst. Evol. Microbiol.">
        <title>The Global Catalogue of Microorganisms (GCM) 10K type strain sequencing project: providing services to taxonomists for standard genome sequencing and annotation.</title>
        <authorList>
            <consortium name="The Broad Institute Genomics Platform"/>
            <consortium name="The Broad Institute Genome Sequencing Center for Infectious Disease"/>
            <person name="Wu L."/>
            <person name="Ma J."/>
        </authorList>
    </citation>
    <scope>NUCLEOTIDE SEQUENCE [LARGE SCALE GENOMIC DNA]</scope>
    <source>
        <strain evidence="4">CGMCC 4.7131</strain>
    </source>
</reference>
<feature type="domain" description="Ricin B lectin" evidence="2">
    <location>
        <begin position="460"/>
        <end position="585"/>
    </location>
</feature>
<organism evidence="3 4">
    <name type="scientific">Streptomyces atrovirens</name>
    <dbReference type="NCBI Taxonomy" id="285556"/>
    <lineage>
        <taxon>Bacteria</taxon>
        <taxon>Bacillati</taxon>
        <taxon>Actinomycetota</taxon>
        <taxon>Actinomycetes</taxon>
        <taxon>Kitasatosporales</taxon>
        <taxon>Streptomycetaceae</taxon>
        <taxon>Streptomyces</taxon>
    </lineage>
</organism>
<name>A0ABW0DRR6_9ACTN</name>
<comment type="caution">
    <text evidence="3">The sequence shown here is derived from an EMBL/GenBank/DDBJ whole genome shotgun (WGS) entry which is preliminary data.</text>
</comment>
<keyword evidence="4" id="KW-1185">Reference proteome</keyword>
<dbReference type="RefSeq" id="WP_382052249.1">
    <property type="nucleotide sequence ID" value="NZ_JBHSKN010000007.1"/>
</dbReference>
<dbReference type="InterPro" id="IPR029010">
    <property type="entry name" value="ThuA-like"/>
</dbReference>
<feature type="chain" id="PRO_5046124595" evidence="1">
    <location>
        <begin position="26"/>
        <end position="585"/>
    </location>
</feature>
<dbReference type="SMART" id="SM00458">
    <property type="entry name" value="RICIN"/>
    <property type="match status" value="1"/>
</dbReference>
<dbReference type="Gene3D" id="3.40.50.880">
    <property type="match status" value="1"/>
</dbReference>